<gene>
    <name evidence="2" type="ORF">I553_0662</name>
</gene>
<comment type="caution">
    <text evidence="2">The sequence shown here is derived from an EMBL/GenBank/DDBJ whole genome shotgun (WGS) entry which is preliminary data.</text>
</comment>
<dbReference type="EMBL" id="JAOB01000093">
    <property type="protein sequence ID" value="EUA06893.1"/>
    <property type="molecule type" value="Genomic_DNA"/>
</dbReference>
<dbReference type="AlphaFoldDB" id="X7YK53"/>
<dbReference type="SUPFAM" id="SSF55781">
    <property type="entry name" value="GAF domain-like"/>
    <property type="match status" value="1"/>
</dbReference>
<protein>
    <submittedName>
        <fullName evidence="2">GAF domain protein</fullName>
    </submittedName>
</protein>
<proteinExistence type="predicted"/>
<evidence type="ECO:0000259" key="1">
    <source>
        <dbReference type="Pfam" id="PF01590"/>
    </source>
</evidence>
<feature type="domain" description="GAF" evidence="1">
    <location>
        <begin position="32"/>
        <end position="64"/>
    </location>
</feature>
<sequence>MTRRPTRGICRSSRCGAGFHVDGVGADGNRPGGLVGVLNVHTVQRREFTDDDVELLRVIGRLIAGHCIRRGCTANWWLENAHTSCSSSR</sequence>
<dbReference type="InterPro" id="IPR003018">
    <property type="entry name" value="GAF"/>
</dbReference>
<reference evidence="2" key="1">
    <citation type="submission" date="2014-01" db="EMBL/GenBank/DDBJ databases">
        <authorList>
            <person name="Brown-Elliot B."/>
            <person name="Wallace R."/>
            <person name="Lenaerts A."/>
            <person name="Ordway D."/>
            <person name="DeGroote M.A."/>
            <person name="Parker T."/>
            <person name="Sizemore C."/>
            <person name="Tallon L.J."/>
            <person name="Sadzewicz L.K."/>
            <person name="Sengamalay N."/>
            <person name="Fraser C.M."/>
            <person name="Hine E."/>
            <person name="Shefchek K.A."/>
            <person name="Das S.P."/>
            <person name="Tettelin H."/>
        </authorList>
    </citation>
    <scope>NUCLEOTIDE SEQUENCE [LARGE SCALE GENOMIC DNA]</scope>
    <source>
        <strain evidence="2">4042</strain>
    </source>
</reference>
<dbReference type="Pfam" id="PF01590">
    <property type="entry name" value="GAF"/>
    <property type="match status" value="1"/>
</dbReference>
<evidence type="ECO:0000313" key="2">
    <source>
        <dbReference type="EMBL" id="EUA06893.1"/>
    </source>
</evidence>
<accession>X7YK53</accession>
<organism evidence="2">
    <name type="scientific">Mycobacterium xenopi 4042</name>
    <dbReference type="NCBI Taxonomy" id="1299334"/>
    <lineage>
        <taxon>Bacteria</taxon>
        <taxon>Bacillati</taxon>
        <taxon>Actinomycetota</taxon>
        <taxon>Actinomycetes</taxon>
        <taxon>Mycobacteriales</taxon>
        <taxon>Mycobacteriaceae</taxon>
        <taxon>Mycobacterium</taxon>
    </lineage>
</organism>
<dbReference type="PATRIC" id="fig|1299334.3.peg.10240"/>
<name>X7YK53_MYCXE</name>